<keyword evidence="1" id="KW-1133">Transmembrane helix</keyword>
<dbReference type="AlphaFoldDB" id="A0A3N6N8F6"/>
<name>A0A3N6N8F6_9CYAN</name>
<evidence type="ECO:0000259" key="2">
    <source>
        <dbReference type="Pfam" id="PF03372"/>
    </source>
</evidence>
<reference evidence="3 4" key="1">
    <citation type="journal article" date="2018" name="ACS Chem. Biol.">
        <title>Ketoreductase domain dysfunction expands chemodiversity: malyngamide biosynthesis in the cyanobacterium Okeania hirsuta.</title>
        <authorList>
            <person name="Moss N.A."/>
            <person name="Leao T."/>
            <person name="Rankin M."/>
            <person name="McCullough T.M."/>
            <person name="Qu P."/>
            <person name="Korobeynikov A."/>
            <person name="Smith J.L."/>
            <person name="Gerwick L."/>
            <person name="Gerwick W.H."/>
        </authorList>
    </citation>
    <scope>NUCLEOTIDE SEQUENCE [LARGE SCALE GENOMIC DNA]</scope>
    <source>
        <strain evidence="3 4">PAB10Feb10-1</strain>
    </source>
</reference>
<dbReference type="GO" id="GO:0004519">
    <property type="term" value="F:endonuclease activity"/>
    <property type="evidence" value="ECO:0007669"/>
    <property type="project" value="UniProtKB-KW"/>
</dbReference>
<dbReference type="PANTHER" id="PTHR14859">
    <property type="entry name" value="CALCOFLUOR WHITE HYPERSENSITIVE PROTEIN PRECURSOR"/>
    <property type="match status" value="1"/>
</dbReference>
<dbReference type="Gene3D" id="3.60.10.10">
    <property type="entry name" value="Endonuclease/exonuclease/phosphatase"/>
    <property type="match status" value="1"/>
</dbReference>
<keyword evidence="1" id="KW-0472">Membrane</keyword>
<organism evidence="3 4">
    <name type="scientific">Okeania hirsuta</name>
    <dbReference type="NCBI Taxonomy" id="1458930"/>
    <lineage>
        <taxon>Bacteria</taxon>
        <taxon>Bacillati</taxon>
        <taxon>Cyanobacteriota</taxon>
        <taxon>Cyanophyceae</taxon>
        <taxon>Oscillatoriophycideae</taxon>
        <taxon>Oscillatoriales</taxon>
        <taxon>Microcoleaceae</taxon>
        <taxon>Okeania</taxon>
    </lineage>
</organism>
<comment type="caution">
    <text evidence="3">The sequence shown here is derived from an EMBL/GenBank/DDBJ whole genome shotgun (WGS) entry which is preliminary data.</text>
</comment>
<keyword evidence="3" id="KW-0378">Hydrolase</keyword>
<proteinExistence type="predicted"/>
<dbReference type="GO" id="GO:0004527">
    <property type="term" value="F:exonuclease activity"/>
    <property type="evidence" value="ECO:0007669"/>
    <property type="project" value="UniProtKB-KW"/>
</dbReference>
<sequence length="345" mass="40445">MNLFLLLQIITKLFVYSYSGLILIYLILRLILWDKFWLIALIGNFIPLIFFPILILPLPAFLIIKKRWFLIVSSIACLLLIGWLHTQYFSPQTISAANTQPLKIFSLNNSWHKTETETLVEIIKREKPDIVFLQEITRNHITKSFPKLKAEYPYQTSDDIKGYRAAILSRYPIEFQENLHLASHSEVQQRALIKIKQQLIVVYNIQTISPWIRLRKILPFLTIPVYEFDERSLEIQDLIERLKKESLPVIVAGDFNMSEQSQDYYYLTQVLNDSFRVSGMGFGLTWPAGWRLDFLIPNSTWKLDYPLFRIDYIWYSNHWVSMSAEVLPTTGSDHLPLVAELVLSK</sequence>
<dbReference type="SUPFAM" id="SSF56219">
    <property type="entry name" value="DNase I-like"/>
    <property type="match status" value="1"/>
</dbReference>
<protein>
    <submittedName>
        <fullName evidence="3">Endonuclease/exonuclease/phosphatase</fullName>
    </submittedName>
</protein>
<evidence type="ECO:0000256" key="1">
    <source>
        <dbReference type="SAM" id="Phobius"/>
    </source>
</evidence>
<feature type="transmembrane region" description="Helical" evidence="1">
    <location>
        <begin position="37"/>
        <end position="56"/>
    </location>
</feature>
<evidence type="ECO:0000313" key="4">
    <source>
        <dbReference type="Proteomes" id="UP000269154"/>
    </source>
</evidence>
<feature type="domain" description="Endonuclease/exonuclease/phosphatase" evidence="2">
    <location>
        <begin position="117"/>
        <end position="334"/>
    </location>
</feature>
<dbReference type="RefSeq" id="WP_124146925.1">
    <property type="nucleotide sequence ID" value="NZ_CAWOKI010000207.1"/>
</dbReference>
<dbReference type="GO" id="GO:0006506">
    <property type="term" value="P:GPI anchor biosynthetic process"/>
    <property type="evidence" value="ECO:0007669"/>
    <property type="project" value="TreeGrafter"/>
</dbReference>
<keyword evidence="1" id="KW-0812">Transmembrane</keyword>
<feature type="transmembrane region" description="Helical" evidence="1">
    <location>
        <begin position="12"/>
        <end position="31"/>
    </location>
</feature>
<dbReference type="OrthoDB" id="9812537at2"/>
<dbReference type="EMBL" id="RCBY01000422">
    <property type="protein sequence ID" value="RQH20331.1"/>
    <property type="molecule type" value="Genomic_DNA"/>
</dbReference>
<keyword evidence="3" id="KW-0540">Nuclease</keyword>
<keyword evidence="4" id="KW-1185">Reference proteome</keyword>
<dbReference type="GO" id="GO:0016020">
    <property type="term" value="C:membrane"/>
    <property type="evidence" value="ECO:0007669"/>
    <property type="project" value="GOC"/>
</dbReference>
<dbReference type="PANTHER" id="PTHR14859:SF15">
    <property type="entry name" value="ENDONUCLEASE_EXONUCLEASE_PHOSPHATASE DOMAIN-CONTAINING PROTEIN"/>
    <property type="match status" value="1"/>
</dbReference>
<dbReference type="Proteomes" id="UP000269154">
    <property type="component" value="Unassembled WGS sequence"/>
</dbReference>
<accession>A0A3N6N8F6</accession>
<feature type="transmembrane region" description="Helical" evidence="1">
    <location>
        <begin position="68"/>
        <end position="85"/>
    </location>
</feature>
<gene>
    <name evidence="3" type="ORF">D5R40_32115</name>
</gene>
<dbReference type="Pfam" id="PF03372">
    <property type="entry name" value="Exo_endo_phos"/>
    <property type="match status" value="1"/>
</dbReference>
<dbReference type="InterPro" id="IPR036691">
    <property type="entry name" value="Endo/exonu/phosph_ase_sf"/>
</dbReference>
<keyword evidence="3" id="KW-0269">Exonuclease</keyword>
<dbReference type="InterPro" id="IPR051916">
    <property type="entry name" value="GPI-anchor_lipid_remodeler"/>
</dbReference>
<keyword evidence="3" id="KW-0255">Endonuclease</keyword>
<dbReference type="InterPro" id="IPR005135">
    <property type="entry name" value="Endo/exonuclease/phosphatase"/>
</dbReference>
<evidence type="ECO:0000313" key="3">
    <source>
        <dbReference type="EMBL" id="RQH20331.1"/>
    </source>
</evidence>